<evidence type="ECO:0000256" key="5">
    <source>
        <dbReference type="ARBA" id="ARBA00023026"/>
    </source>
</evidence>
<dbReference type="SMART" id="SM00827">
    <property type="entry name" value="PKS_AT"/>
    <property type="match status" value="1"/>
</dbReference>
<dbReference type="PANTHER" id="PTHR43775:SF37">
    <property type="entry name" value="SI:DKEY-61P9.11"/>
    <property type="match status" value="1"/>
</dbReference>
<dbReference type="InterPro" id="IPR001031">
    <property type="entry name" value="Thioesterase"/>
</dbReference>
<dbReference type="InterPro" id="IPR014043">
    <property type="entry name" value="Acyl_transferase_dom"/>
</dbReference>
<dbReference type="InterPro" id="IPR049551">
    <property type="entry name" value="PKS_DH_C"/>
</dbReference>
<dbReference type="InterPro" id="IPR001227">
    <property type="entry name" value="Ac_transferase_dom_sf"/>
</dbReference>
<dbReference type="GO" id="GO:0006633">
    <property type="term" value="P:fatty acid biosynthetic process"/>
    <property type="evidence" value="ECO:0007669"/>
    <property type="project" value="InterPro"/>
</dbReference>
<organism evidence="11 12">
    <name type="scientific">Mycena albidolilacea</name>
    <dbReference type="NCBI Taxonomy" id="1033008"/>
    <lineage>
        <taxon>Eukaryota</taxon>
        <taxon>Fungi</taxon>
        <taxon>Dikarya</taxon>
        <taxon>Basidiomycota</taxon>
        <taxon>Agaricomycotina</taxon>
        <taxon>Agaricomycetes</taxon>
        <taxon>Agaricomycetidae</taxon>
        <taxon>Agaricales</taxon>
        <taxon>Marasmiineae</taxon>
        <taxon>Mycenaceae</taxon>
        <taxon>Mycena</taxon>
    </lineage>
</organism>
<dbReference type="Pfam" id="PF16073">
    <property type="entry name" value="SAT"/>
    <property type="match status" value="1"/>
</dbReference>
<evidence type="ECO:0000256" key="6">
    <source>
        <dbReference type="PROSITE-ProRule" id="PRU01363"/>
    </source>
</evidence>
<evidence type="ECO:0000256" key="3">
    <source>
        <dbReference type="ARBA" id="ARBA00022553"/>
    </source>
</evidence>
<dbReference type="InterPro" id="IPR014030">
    <property type="entry name" value="Ketoacyl_synth_N"/>
</dbReference>
<accession>A0AAD6ZXT7</accession>
<dbReference type="InterPro" id="IPR016035">
    <property type="entry name" value="Acyl_Trfase/lysoPLipase"/>
</dbReference>
<dbReference type="SUPFAM" id="SSF53901">
    <property type="entry name" value="Thiolase-like"/>
    <property type="match status" value="1"/>
</dbReference>
<feature type="domain" description="Carrier" evidence="8">
    <location>
        <begin position="1837"/>
        <end position="1911"/>
    </location>
</feature>
<sequence length="2206" mass="237741">MDIPLFAGQGSGTRTLSAARTQALQDARSSAGATLLAACYESFHVELASLSLHELSATGIDLRDFTSPDSLLGNAETDLKNYQHNTILPGTSLFLAQSLRYLAFVQQGLVSQSGVAATLSLSPFTAALARTYAFLGFSSGILPACVAASSPNLASYISNAVEGFRLALWISVRAQEYRVEALAAVRLESDIQGENSWNAAPWSLVLLGASKGEGDALLGSSNYSPFSSTALLYVTAITSPSCITISGRPDVLGDFHAFLELSAHGHDTPRYVVHPTSLDTLYHAPVHGSSNSGCSDTDTDSGIQKQVLEDVARRRIKFPELRDLQAPVYSSFSGEALFFPCSLDAQPVTPLIERVLDMILTQPVNWDLVTAGVGASLPDTGSIRVLNFGPGTGLLRATERALFPFCFEGDPSRRVEGVDASRDTRTDALDTNHVSVKTQEPIAIVGMAVNMPGAPSVRELWQVLQNGINTVEPIPESRFKVEDYLSNANGDGANAKHPRRQLKARTGNFLSAASASEFDHAFFGISPREARSMDPQQRVLLHTAYLALEDAGYVPGATPSWTPERVGVYVGVATGDWVQNLREEVDVYYSTGTLRAFLSGRISFAMKLSGPSIVVDTACSSSNVALYQGARALMNRDCDSALVGGVNIISSPDIFLGLDRGHFLSPTGQCKSFDASADGYSRSEGCGMFVLKRLRDAEAENDTILGVIRGVEVNQSGLAHSITYPHAATQAALFRRVLDKAGIDPARVNVVEAHGTGTQAGDPNEVASLRSVLMQGVDRSAALHIGSVKANIGHLEAASGAAGLAKLLLMLRHKRIPRQISLRTLNPLIAPLEEDGIVIDRVEAEWVPSHVGMPRVALLNNFGAAGSNTAVLLEEHVKPSSVHTVPDDMSFMFGLSAKTAVALEELRTKYIDWLRLTESVDFPLADIAYTTTARRQIYSCRLAVSASTRAELLEKLESAAVVQVQHPSTPPAQAIFVFSGQGSQYLGMGRRLYDDFPLFRRCIDECQHILISSGFPHGVLPIIRGTGGLTTWEEFEAYQVAIFALEYGLAQLWISWGVVPSAVVGHSLGEYAALTTAGVLAMKDALFLVAHRARLMVKKCAADTTGMIAVNLGPEALEALLHSPESAQWADLTPACYNSPADRVLSGPVAQLRAFKAHLDGDEVRCKSVLIDVPFGYHGPAMAPLLDGELTAVAKGVTLRAPSIPVVSNVLGKVVLPGDGSVFTPEYSARHATEPVLFDAGVRALVARPEFHNKVGAWVEIGPHTTCLPMLKANLAVFSKDALLLASLRRHQLPSATLAASLTQLYMSGFASDLDWRKPFAHVPSVACVSLPSYPFAKAQFWVPFQEPAPAPAVPAASGPGPQTRDCIAEYAMLHRWAQYPAADNDFVAIFETPIGDLASWITAHSVGGVPLCPASVYIELVFAGVDMSGQHLQMEHHDSHVVLRRIEFERPLVHDEGVERMVLTKITLREDQGGFIISSRVALTGEESVHVRGEFKYQSTLHTTIKFVQTLPVISRYMATVVQPQGEHLPEVFSTRTAYKVVFPRVVDYAPAYHTVQSLTVDASGMAGCATIQLPSDYARNVFVVHPVWMDTLLHVVGFVANLQGGVDDAYICTHVGAVKVFPALVNNDKPYTVYCNNAWLEESVVLGEAYAVQIAEPRRIVAHMKGMQFRRLRLSSLKKSLVRAARKTVLPPSLPELAPPRPQAALGMDLEHRESPAPLGVADVHAIVLHLICVTCGIAASSVNIHIDLASIGIDSMMSIELLGELRTAFPDADLDPYLLSFCTTAADVCREVTSRVQSLKAAPSPDTTLTPSEEPSSPRTLFEDKSLELDILIHDGTPDVLRILSSVLEVSIDCLGADADLDALGLDSMAAIELLHALKIEFGLELPSDFFLSCSTPRAIQAYIASPISTPKTAAPFPISFTSSAKSRASVLPKNSHPTANIPRTSLGRITKALQLDTVPIPIQRPETSGRLPLFFVHDGSGLVNYYDRLSFLDRTIWGIHNPRFISGRAWGSVIDMAATYVDYVLSTTSGPLLLGGWSFGGVVAYEMALQLTSRGIQVQGILLIDSPSPINHIPLSDALIDTVIELDARAARSELSALIKKQFSVNAQMLGKYVPHATASLCPPLVLLRSSEGFHPQGVADVPTWLSDRSDPQTSVAGWQSLAHCSVKVLDIPGNHFQPFHSSNIAELSLRIADGCEYLESL</sequence>
<dbReference type="InterPro" id="IPR050091">
    <property type="entry name" value="PKS_NRPS_Biosynth_Enz"/>
</dbReference>
<feature type="domain" description="Carrier" evidence="8">
    <location>
        <begin position="1724"/>
        <end position="1799"/>
    </location>
</feature>
<dbReference type="Gene3D" id="3.30.70.3290">
    <property type="match status" value="1"/>
</dbReference>
<gene>
    <name evidence="11" type="ORF">DFH08DRAFT_747748</name>
</gene>
<dbReference type="NCBIfam" id="TIGR04532">
    <property type="entry name" value="PT_fungal_PKS"/>
    <property type="match status" value="1"/>
</dbReference>
<dbReference type="Pfam" id="PF22621">
    <property type="entry name" value="CurL-like_PKS_C"/>
    <property type="match status" value="1"/>
</dbReference>
<evidence type="ECO:0000256" key="4">
    <source>
        <dbReference type="ARBA" id="ARBA00022679"/>
    </source>
</evidence>
<dbReference type="EMBL" id="JARIHO010000024">
    <property type="protein sequence ID" value="KAJ7343074.1"/>
    <property type="molecule type" value="Genomic_DNA"/>
</dbReference>
<dbReference type="Pfam" id="PF00975">
    <property type="entry name" value="Thioesterase"/>
    <property type="match status" value="1"/>
</dbReference>
<dbReference type="Proteomes" id="UP001218218">
    <property type="component" value="Unassembled WGS sequence"/>
</dbReference>
<reference evidence="11" key="1">
    <citation type="submission" date="2023-03" db="EMBL/GenBank/DDBJ databases">
        <title>Massive genome expansion in bonnet fungi (Mycena s.s.) driven by repeated elements and novel gene families across ecological guilds.</title>
        <authorList>
            <consortium name="Lawrence Berkeley National Laboratory"/>
            <person name="Harder C.B."/>
            <person name="Miyauchi S."/>
            <person name="Viragh M."/>
            <person name="Kuo A."/>
            <person name="Thoen E."/>
            <person name="Andreopoulos B."/>
            <person name="Lu D."/>
            <person name="Skrede I."/>
            <person name="Drula E."/>
            <person name="Henrissat B."/>
            <person name="Morin E."/>
            <person name="Kohler A."/>
            <person name="Barry K."/>
            <person name="LaButti K."/>
            <person name="Morin E."/>
            <person name="Salamov A."/>
            <person name="Lipzen A."/>
            <person name="Mereny Z."/>
            <person name="Hegedus B."/>
            <person name="Baldrian P."/>
            <person name="Stursova M."/>
            <person name="Weitz H."/>
            <person name="Taylor A."/>
            <person name="Grigoriev I.V."/>
            <person name="Nagy L.G."/>
            <person name="Martin F."/>
            <person name="Kauserud H."/>
        </authorList>
    </citation>
    <scope>NUCLEOTIDE SEQUENCE</scope>
    <source>
        <strain evidence="11">CBHHK002</strain>
    </source>
</reference>
<feature type="domain" description="PKS/mFAS DH" evidence="10">
    <location>
        <begin position="1371"/>
        <end position="1680"/>
    </location>
</feature>
<dbReference type="Pfam" id="PF21089">
    <property type="entry name" value="PKS_DH_N"/>
    <property type="match status" value="1"/>
</dbReference>
<dbReference type="InterPro" id="IPR036736">
    <property type="entry name" value="ACP-like_sf"/>
</dbReference>
<dbReference type="InterPro" id="IPR020802">
    <property type="entry name" value="TesA-like"/>
</dbReference>
<feature type="compositionally biased region" description="Polar residues" evidence="7">
    <location>
        <begin position="1808"/>
        <end position="1822"/>
    </location>
</feature>
<protein>
    <submittedName>
        <fullName evidence="11">Polyketide synthase</fullName>
    </submittedName>
</protein>
<dbReference type="InterPro" id="IPR029058">
    <property type="entry name" value="AB_hydrolase_fold"/>
</dbReference>
<keyword evidence="3" id="KW-0597">Phosphoprotein</keyword>
<dbReference type="SUPFAM" id="SSF47336">
    <property type="entry name" value="ACP-like"/>
    <property type="match status" value="2"/>
</dbReference>
<dbReference type="InterPro" id="IPR049900">
    <property type="entry name" value="PKS_mFAS_DH"/>
</dbReference>
<evidence type="ECO:0000259" key="8">
    <source>
        <dbReference type="PROSITE" id="PS50075"/>
    </source>
</evidence>
<dbReference type="SMART" id="SM00824">
    <property type="entry name" value="PKS_TE"/>
    <property type="match status" value="1"/>
</dbReference>
<dbReference type="Gene3D" id="1.10.1200.10">
    <property type="entry name" value="ACP-like"/>
    <property type="match status" value="2"/>
</dbReference>
<dbReference type="SUPFAM" id="SSF52151">
    <property type="entry name" value="FabD/lysophospholipase-like"/>
    <property type="match status" value="1"/>
</dbReference>
<keyword evidence="4" id="KW-0808">Transferase</keyword>
<dbReference type="SMART" id="SM00823">
    <property type="entry name" value="PKS_PP"/>
    <property type="match status" value="2"/>
</dbReference>
<dbReference type="CDD" id="cd00833">
    <property type="entry name" value="PKS"/>
    <property type="match status" value="1"/>
</dbReference>
<dbReference type="Gene3D" id="3.40.50.1820">
    <property type="entry name" value="alpha/beta hydrolase"/>
    <property type="match status" value="1"/>
</dbReference>
<dbReference type="SUPFAM" id="SSF55048">
    <property type="entry name" value="Probable ACP-binding domain of malonyl-CoA ACP transacylase"/>
    <property type="match status" value="1"/>
</dbReference>
<keyword evidence="12" id="KW-1185">Reference proteome</keyword>
<dbReference type="Pfam" id="PF14765">
    <property type="entry name" value="PS-DH"/>
    <property type="match status" value="1"/>
</dbReference>
<feature type="active site" description="Proton acceptor; for dehydratase activity" evidence="6">
    <location>
        <position position="1405"/>
    </location>
</feature>
<dbReference type="SMART" id="SM00825">
    <property type="entry name" value="PKS_KS"/>
    <property type="match status" value="1"/>
</dbReference>
<name>A0AAD6ZXT7_9AGAR</name>
<dbReference type="InterPro" id="IPR032088">
    <property type="entry name" value="SAT"/>
</dbReference>
<dbReference type="GO" id="GO:0004312">
    <property type="term" value="F:fatty acid synthase activity"/>
    <property type="evidence" value="ECO:0007669"/>
    <property type="project" value="TreeGrafter"/>
</dbReference>
<dbReference type="InterPro" id="IPR016036">
    <property type="entry name" value="Malonyl_transacylase_ACP-bd"/>
</dbReference>
<dbReference type="InterPro" id="IPR009081">
    <property type="entry name" value="PP-bd_ACP"/>
</dbReference>
<dbReference type="Pfam" id="PF02801">
    <property type="entry name" value="Ketoacyl-synt_C"/>
    <property type="match status" value="1"/>
</dbReference>
<feature type="region of interest" description="C-terminal hotdog fold" evidence="6">
    <location>
        <begin position="1528"/>
        <end position="1680"/>
    </location>
</feature>
<dbReference type="Gene3D" id="3.40.47.10">
    <property type="match status" value="1"/>
</dbReference>
<dbReference type="InterPro" id="IPR020841">
    <property type="entry name" value="PKS_Beta-ketoAc_synthase_dom"/>
</dbReference>
<dbReference type="Pfam" id="PF00109">
    <property type="entry name" value="ketoacyl-synt"/>
    <property type="match status" value="1"/>
</dbReference>
<dbReference type="PROSITE" id="PS00606">
    <property type="entry name" value="KS3_1"/>
    <property type="match status" value="1"/>
</dbReference>
<dbReference type="InterPro" id="IPR049552">
    <property type="entry name" value="PKS_DH_N"/>
</dbReference>
<dbReference type="PANTHER" id="PTHR43775">
    <property type="entry name" value="FATTY ACID SYNTHASE"/>
    <property type="match status" value="1"/>
</dbReference>
<dbReference type="PROSITE" id="PS52004">
    <property type="entry name" value="KS3_2"/>
    <property type="match status" value="1"/>
</dbReference>
<dbReference type="SUPFAM" id="SSF53474">
    <property type="entry name" value="alpha/beta-Hydrolases"/>
    <property type="match status" value="1"/>
</dbReference>
<dbReference type="PROSITE" id="PS50075">
    <property type="entry name" value="CARRIER"/>
    <property type="match status" value="2"/>
</dbReference>
<dbReference type="Pfam" id="PF00698">
    <property type="entry name" value="Acyl_transf_1"/>
    <property type="match status" value="1"/>
</dbReference>
<evidence type="ECO:0000256" key="1">
    <source>
        <dbReference type="ARBA" id="ARBA00005179"/>
    </source>
</evidence>
<comment type="pathway">
    <text evidence="1">Secondary metabolite biosynthesis.</text>
</comment>
<evidence type="ECO:0000259" key="10">
    <source>
        <dbReference type="PROSITE" id="PS52019"/>
    </source>
</evidence>
<dbReference type="InterPro" id="IPR018201">
    <property type="entry name" value="Ketoacyl_synth_AS"/>
</dbReference>
<evidence type="ECO:0000256" key="2">
    <source>
        <dbReference type="ARBA" id="ARBA00022450"/>
    </source>
</evidence>
<comment type="caution">
    <text evidence="11">The sequence shown here is derived from an EMBL/GenBank/DDBJ whole genome shotgun (WGS) entry which is preliminary data.</text>
</comment>
<dbReference type="InterPro" id="IPR020806">
    <property type="entry name" value="PKS_PP-bd"/>
</dbReference>
<proteinExistence type="predicted"/>
<dbReference type="InterPro" id="IPR030918">
    <property type="entry name" value="PT_fungal_PKS"/>
</dbReference>
<keyword evidence="2" id="KW-0596">Phosphopantetheine</keyword>
<dbReference type="Pfam" id="PF00550">
    <property type="entry name" value="PP-binding"/>
    <property type="match status" value="2"/>
</dbReference>
<dbReference type="PROSITE" id="PS52019">
    <property type="entry name" value="PKS_MFAS_DH"/>
    <property type="match status" value="1"/>
</dbReference>
<feature type="domain" description="Ketosynthase family 3 (KS3)" evidence="9">
    <location>
        <begin position="439"/>
        <end position="875"/>
    </location>
</feature>
<feature type="region of interest" description="Disordered" evidence="7">
    <location>
        <begin position="1803"/>
        <end position="1822"/>
    </location>
</feature>
<feature type="active site" description="Proton donor; for dehydratase activity" evidence="6">
    <location>
        <position position="1592"/>
    </location>
</feature>
<dbReference type="GO" id="GO:0004315">
    <property type="term" value="F:3-oxoacyl-[acyl-carrier-protein] synthase activity"/>
    <property type="evidence" value="ECO:0007669"/>
    <property type="project" value="InterPro"/>
</dbReference>
<feature type="region of interest" description="N-terminal hotdog fold" evidence="6">
    <location>
        <begin position="1371"/>
        <end position="1503"/>
    </location>
</feature>
<dbReference type="GO" id="GO:0031177">
    <property type="term" value="F:phosphopantetheine binding"/>
    <property type="evidence" value="ECO:0007669"/>
    <property type="project" value="InterPro"/>
</dbReference>
<dbReference type="InterPro" id="IPR016039">
    <property type="entry name" value="Thiolase-like"/>
</dbReference>
<dbReference type="InterPro" id="IPR006162">
    <property type="entry name" value="Ppantetheine_attach_site"/>
</dbReference>
<evidence type="ECO:0000256" key="7">
    <source>
        <dbReference type="SAM" id="MobiDB-lite"/>
    </source>
</evidence>
<evidence type="ECO:0000313" key="12">
    <source>
        <dbReference type="Proteomes" id="UP001218218"/>
    </source>
</evidence>
<dbReference type="GO" id="GO:0044550">
    <property type="term" value="P:secondary metabolite biosynthetic process"/>
    <property type="evidence" value="ECO:0007669"/>
    <property type="project" value="TreeGrafter"/>
</dbReference>
<dbReference type="Gene3D" id="3.40.366.10">
    <property type="entry name" value="Malonyl-Coenzyme A Acyl Carrier Protein, domain 2"/>
    <property type="match status" value="3"/>
</dbReference>
<dbReference type="InterPro" id="IPR042104">
    <property type="entry name" value="PKS_dehydratase_sf"/>
</dbReference>
<evidence type="ECO:0000259" key="9">
    <source>
        <dbReference type="PROSITE" id="PS52004"/>
    </source>
</evidence>
<dbReference type="InterPro" id="IPR014031">
    <property type="entry name" value="Ketoacyl_synth_C"/>
</dbReference>
<keyword evidence="5" id="KW-0843">Virulence</keyword>
<dbReference type="PROSITE" id="PS00012">
    <property type="entry name" value="PHOSPHOPANTETHEINE"/>
    <property type="match status" value="2"/>
</dbReference>
<dbReference type="Gene3D" id="3.10.129.110">
    <property type="entry name" value="Polyketide synthase dehydratase"/>
    <property type="match status" value="1"/>
</dbReference>
<evidence type="ECO:0000313" key="11">
    <source>
        <dbReference type="EMBL" id="KAJ7343074.1"/>
    </source>
</evidence>